<accession>A0ABD5PBE2</accession>
<dbReference type="EMBL" id="JBHSDS010000004">
    <property type="protein sequence ID" value="MFC4357769.1"/>
    <property type="molecule type" value="Genomic_DNA"/>
</dbReference>
<dbReference type="Proteomes" id="UP001595921">
    <property type="component" value="Unassembled WGS sequence"/>
</dbReference>
<keyword evidence="2" id="KW-1185">Reference proteome</keyword>
<sequence>MENDVYAAVKDAFTPSDEWEVMAWELSGRSTLTIRETRETEDLIEL</sequence>
<organism evidence="1 2">
    <name type="scientific">Halobium salinum</name>
    <dbReference type="NCBI Taxonomy" id="1364940"/>
    <lineage>
        <taxon>Archaea</taxon>
        <taxon>Methanobacteriati</taxon>
        <taxon>Methanobacteriota</taxon>
        <taxon>Stenosarchaea group</taxon>
        <taxon>Halobacteria</taxon>
        <taxon>Halobacteriales</taxon>
        <taxon>Haloferacaceae</taxon>
        <taxon>Halobium</taxon>
    </lineage>
</organism>
<dbReference type="AlphaFoldDB" id="A0ABD5PBE2"/>
<reference evidence="1 2" key="1">
    <citation type="journal article" date="2019" name="Int. J. Syst. Evol. Microbiol.">
        <title>The Global Catalogue of Microorganisms (GCM) 10K type strain sequencing project: providing services to taxonomists for standard genome sequencing and annotation.</title>
        <authorList>
            <consortium name="The Broad Institute Genomics Platform"/>
            <consortium name="The Broad Institute Genome Sequencing Center for Infectious Disease"/>
            <person name="Wu L."/>
            <person name="Ma J."/>
        </authorList>
    </citation>
    <scope>NUCLEOTIDE SEQUENCE [LARGE SCALE GENOMIC DNA]</scope>
    <source>
        <strain evidence="1 2">CGMCC 1.12553</strain>
    </source>
</reference>
<evidence type="ECO:0000313" key="2">
    <source>
        <dbReference type="Proteomes" id="UP001595921"/>
    </source>
</evidence>
<dbReference type="RefSeq" id="WP_267625380.1">
    <property type="nucleotide sequence ID" value="NZ_JAODIW010000013.1"/>
</dbReference>
<comment type="caution">
    <text evidence="1">The sequence shown here is derived from an EMBL/GenBank/DDBJ whole genome shotgun (WGS) entry which is preliminary data.</text>
</comment>
<proteinExistence type="predicted"/>
<name>A0ABD5PBE2_9EURY</name>
<gene>
    <name evidence="1" type="ORF">ACFO0N_07385</name>
</gene>
<protein>
    <submittedName>
        <fullName evidence="1">Uncharacterized protein</fullName>
    </submittedName>
</protein>
<evidence type="ECO:0000313" key="1">
    <source>
        <dbReference type="EMBL" id="MFC4357769.1"/>
    </source>
</evidence>